<dbReference type="RefSeq" id="WP_215240839.1">
    <property type="nucleotide sequence ID" value="NZ_CAJRAF010000002.1"/>
</dbReference>
<evidence type="ECO:0000313" key="1">
    <source>
        <dbReference type="EMBL" id="CAG5009296.1"/>
    </source>
</evidence>
<dbReference type="AlphaFoldDB" id="A0A916JGR4"/>
<name>A0A916JGR4_9BACT</name>
<organism evidence="1 2">
    <name type="scientific">Dyadobacter helix</name>
    <dbReference type="NCBI Taxonomy" id="2822344"/>
    <lineage>
        <taxon>Bacteria</taxon>
        <taxon>Pseudomonadati</taxon>
        <taxon>Bacteroidota</taxon>
        <taxon>Cytophagia</taxon>
        <taxon>Cytophagales</taxon>
        <taxon>Spirosomataceae</taxon>
        <taxon>Dyadobacter</taxon>
    </lineage>
</organism>
<accession>A0A916JGR4</accession>
<proteinExistence type="predicted"/>
<sequence>MGELKLYDSSLSRDQIKREREAHYLAKSSSQKFTELLSLIHLSIELNDGKPLKFPQGKGLVIRKDN</sequence>
<dbReference type="Proteomes" id="UP000680038">
    <property type="component" value="Unassembled WGS sequence"/>
</dbReference>
<comment type="caution">
    <text evidence="1">The sequence shown here is derived from an EMBL/GenBank/DDBJ whole genome shotgun (WGS) entry which is preliminary data.</text>
</comment>
<reference evidence="1" key="1">
    <citation type="submission" date="2021-04" db="EMBL/GenBank/DDBJ databases">
        <authorList>
            <person name="Rodrigo-Torres L."/>
            <person name="Arahal R. D."/>
            <person name="Lucena T."/>
        </authorList>
    </citation>
    <scope>NUCLEOTIDE SEQUENCE</scope>
    <source>
        <strain evidence="1">CECT 9275</strain>
    </source>
</reference>
<protein>
    <submittedName>
        <fullName evidence="1">Uncharacterized protein</fullName>
    </submittedName>
</protein>
<evidence type="ECO:0000313" key="2">
    <source>
        <dbReference type="Proteomes" id="UP000680038"/>
    </source>
</evidence>
<dbReference type="EMBL" id="CAJRAF010000002">
    <property type="protein sequence ID" value="CAG5009296.1"/>
    <property type="molecule type" value="Genomic_DNA"/>
</dbReference>
<gene>
    <name evidence="1" type="ORF">DYBT9275_04464</name>
</gene>
<keyword evidence="2" id="KW-1185">Reference proteome</keyword>